<keyword evidence="2" id="KW-1185">Reference proteome</keyword>
<accession>A0ACB7YMU2</accession>
<protein>
    <submittedName>
        <fullName evidence="1">Uncharacterized protein</fullName>
    </submittedName>
</protein>
<evidence type="ECO:0000313" key="2">
    <source>
        <dbReference type="Proteomes" id="UP000828048"/>
    </source>
</evidence>
<dbReference type="Proteomes" id="UP000828048">
    <property type="component" value="Chromosome 11"/>
</dbReference>
<organism evidence="1 2">
    <name type="scientific">Vaccinium darrowii</name>
    <dbReference type="NCBI Taxonomy" id="229202"/>
    <lineage>
        <taxon>Eukaryota</taxon>
        <taxon>Viridiplantae</taxon>
        <taxon>Streptophyta</taxon>
        <taxon>Embryophyta</taxon>
        <taxon>Tracheophyta</taxon>
        <taxon>Spermatophyta</taxon>
        <taxon>Magnoliopsida</taxon>
        <taxon>eudicotyledons</taxon>
        <taxon>Gunneridae</taxon>
        <taxon>Pentapetalae</taxon>
        <taxon>asterids</taxon>
        <taxon>Ericales</taxon>
        <taxon>Ericaceae</taxon>
        <taxon>Vaccinioideae</taxon>
        <taxon>Vaccinieae</taxon>
        <taxon>Vaccinium</taxon>
    </lineage>
</organism>
<sequence>MGIIFGGFVADVARSYPEGKEGGAFLFGYVPGISFRTDNGPFKAAMQRFTTKIVNMMKAEGLYESQGGPIILSQIENEYGPMEYEFGAPAKAYTKWAAQMAVDLGIGVPWVMCKQDDAPGPIINTCNGFYCDYFSLNKAYKPKIWTEAWTRWFTEFGGPVPYRPAEDLAFSVARFIQTGGSFINYYMVGAQSAQMKMTPVVYDNGFPWKSYNEEPASYYEDNSFTVGLLEQLNTTWDASDYLWYMTDVKIDSNEGFLDDENYPVLTILSAGQALHVFVDGLLSGTAYGSLEDPRLTLSNGVNLRTGVNRIALLSIAVGLLNIGPHFETWNAGVLGPVSLNGLNEGKRNLYGKSGLTRLPTSMTERMPRRSLLQFAVFNPMFLYVYPVLGVPMEQMKEPEVIRTQKLSSRVRIQDIIDGEGPEAQEGNLVEVNYVSQRSNGYFVHATVDQFSGESSPVVLLLDEKQVSATSFFFPKSC</sequence>
<evidence type="ECO:0000313" key="1">
    <source>
        <dbReference type="EMBL" id="KAH7854808.1"/>
    </source>
</evidence>
<comment type="caution">
    <text evidence="1">The sequence shown here is derived from an EMBL/GenBank/DDBJ whole genome shotgun (WGS) entry which is preliminary data.</text>
</comment>
<name>A0ACB7YMU2_9ERIC</name>
<reference evidence="1 2" key="1">
    <citation type="journal article" date="2021" name="Hortic Res">
        <title>High-quality reference genome and annotation aids understanding of berry development for evergreen blueberry (Vaccinium darrowii).</title>
        <authorList>
            <person name="Yu J."/>
            <person name="Hulse-Kemp A.M."/>
            <person name="Babiker E."/>
            <person name="Staton M."/>
        </authorList>
    </citation>
    <scope>NUCLEOTIDE SEQUENCE [LARGE SCALE GENOMIC DNA]</scope>
    <source>
        <strain evidence="2">cv. NJ 8807/NJ 8810</strain>
        <tissue evidence="1">Young leaf</tissue>
    </source>
</reference>
<gene>
    <name evidence="1" type="ORF">Vadar_018013</name>
</gene>
<dbReference type="EMBL" id="CM037161">
    <property type="protein sequence ID" value="KAH7854808.1"/>
    <property type="molecule type" value="Genomic_DNA"/>
</dbReference>
<proteinExistence type="predicted"/>